<keyword evidence="4" id="KW-1133">Transmembrane helix</keyword>
<organism evidence="5 6">
    <name type="scientific">Anaeromicropila herbilytica</name>
    <dbReference type="NCBI Taxonomy" id="2785025"/>
    <lineage>
        <taxon>Bacteria</taxon>
        <taxon>Bacillati</taxon>
        <taxon>Bacillota</taxon>
        <taxon>Clostridia</taxon>
        <taxon>Lachnospirales</taxon>
        <taxon>Lachnospiraceae</taxon>
        <taxon>Anaeromicropila</taxon>
    </lineage>
</organism>
<dbReference type="KEGG" id="ahb:bsdtb5_31140"/>
<dbReference type="EMBL" id="AP024169">
    <property type="protein sequence ID" value="BCN31819.1"/>
    <property type="molecule type" value="Genomic_DNA"/>
</dbReference>
<proteinExistence type="predicted"/>
<feature type="transmembrane region" description="Helical" evidence="4">
    <location>
        <begin position="52"/>
        <end position="72"/>
    </location>
</feature>
<dbReference type="AlphaFoldDB" id="A0A7R7IE75"/>
<dbReference type="InterPro" id="IPR019734">
    <property type="entry name" value="TPR_rpt"/>
</dbReference>
<evidence type="ECO:0008006" key="7">
    <source>
        <dbReference type="Google" id="ProtNLM"/>
    </source>
</evidence>
<evidence type="ECO:0000256" key="2">
    <source>
        <dbReference type="ARBA" id="ARBA00022803"/>
    </source>
</evidence>
<keyword evidence="2 3" id="KW-0802">TPR repeat</keyword>
<evidence type="ECO:0000313" key="5">
    <source>
        <dbReference type="EMBL" id="BCN31819.1"/>
    </source>
</evidence>
<dbReference type="PANTHER" id="PTHR45586">
    <property type="entry name" value="TPR REPEAT-CONTAINING PROTEIN PA4667"/>
    <property type="match status" value="1"/>
</dbReference>
<evidence type="ECO:0000256" key="1">
    <source>
        <dbReference type="ARBA" id="ARBA00022737"/>
    </source>
</evidence>
<evidence type="ECO:0000256" key="4">
    <source>
        <dbReference type="SAM" id="Phobius"/>
    </source>
</evidence>
<keyword evidence="6" id="KW-1185">Reference proteome</keyword>
<dbReference type="PROSITE" id="PS50005">
    <property type="entry name" value="TPR"/>
    <property type="match status" value="1"/>
</dbReference>
<keyword evidence="4" id="KW-0472">Membrane</keyword>
<dbReference type="SUPFAM" id="SSF48452">
    <property type="entry name" value="TPR-like"/>
    <property type="match status" value="2"/>
</dbReference>
<dbReference type="Proteomes" id="UP000595897">
    <property type="component" value="Chromosome"/>
</dbReference>
<feature type="repeat" description="TPR" evidence="3">
    <location>
        <begin position="200"/>
        <end position="233"/>
    </location>
</feature>
<keyword evidence="4" id="KW-0812">Transmembrane</keyword>
<name>A0A7R7IE75_9FIRM</name>
<dbReference type="InterPro" id="IPR011990">
    <property type="entry name" value="TPR-like_helical_dom_sf"/>
</dbReference>
<dbReference type="SMART" id="SM00028">
    <property type="entry name" value="TPR"/>
    <property type="match status" value="4"/>
</dbReference>
<evidence type="ECO:0000256" key="3">
    <source>
        <dbReference type="PROSITE-ProRule" id="PRU00339"/>
    </source>
</evidence>
<reference evidence="5 6" key="1">
    <citation type="submission" date="2020-11" db="EMBL/GenBank/DDBJ databases">
        <title>Draft genome sequencing of a Lachnospiraceae strain isolated from anoxic soil subjected to BSD treatment.</title>
        <authorList>
            <person name="Uek A."/>
            <person name="Tonouchi A."/>
        </authorList>
    </citation>
    <scope>NUCLEOTIDE SEQUENCE [LARGE SCALE GENOMIC DNA]</scope>
    <source>
        <strain evidence="5 6">TB5</strain>
    </source>
</reference>
<sequence length="353" mass="40975">MNNDNWYQEQFFNDEFDYPRCENCGNPKIEAGYEMKLCKECREKLYRKPYPILIKLLGVAIVAVVIIALIHFPSSLNAGIAYERGLQAESEGKYVTAMKEYKKVVKRFPDSTIALASLFVTSYQNGEIDDLNALYDKLEGEEITDDSLVDKVNRTVDCWNKYYYISDELDNILQKAKNMDNDKAISLFQEYMNKNPEDISSATYYYGILLYDIGELQKAKKVIEGALKSNPDNYEGQLLQAEIYSEMGEYQKATDCCNYVLKHNVEYSYAYDTLARVELMNHEDKKGLKTARKAFQLNQKDSGIVATLAIAYHYNHNTRERDAMLKKFKKFKDDNTYDLDLMEGIFSGDYQWR</sequence>
<dbReference type="PANTHER" id="PTHR45586:SF1">
    <property type="entry name" value="LIPOPOLYSACCHARIDE ASSEMBLY PROTEIN B"/>
    <property type="match status" value="1"/>
</dbReference>
<accession>A0A7R7IE75</accession>
<dbReference type="RefSeq" id="WP_271712910.1">
    <property type="nucleotide sequence ID" value="NZ_AP024169.1"/>
</dbReference>
<evidence type="ECO:0000313" key="6">
    <source>
        <dbReference type="Proteomes" id="UP000595897"/>
    </source>
</evidence>
<protein>
    <recommendedName>
        <fullName evidence="7">Tetratricopeptide repeat protein</fullName>
    </recommendedName>
</protein>
<dbReference type="Gene3D" id="1.25.40.10">
    <property type="entry name" value="Tetratricopeptide repeat domain"/>
    <property type="match status" value="1"/>
</dbReference>
<dbReference type="InterPro" id="IPR051012">
    <property type="entry name" value="CellSynth/LPSAsmb/PSIAsmb"/>
</dbReference>
<keyword evidence="1" id="KW-0677">Repeat</keyword>
<dbReference type="Pfam" id="PF13174">
    <property type="entry name" value="TPR_6"/>
    <property type="match status" value="1"/>
</dbReference>
<gene>
    <name evidence="5" type="ORF">bsdtb5_31140</name>
</gene>